<evidence type="ECO:0000313" key="6">
    <source>
        <dbReference type="Proteomes" id="UP000298058"/>
    </source>
</evidence>
<feature type="compositionally biased region" description="Basic and acidic residues" evidence="4">
    <location>
        <begin position="159"/>
        <end position="182"/>
    </location>
</feature>
<organism evidence="5 6">
    <name type="scientific">Leptospira idonii</name>
    <dbReference type="NCBI Taxonomy" id="1193500"/>
    <lineage>
        <taxon>Bacteria</taxon>
        <taxon>Pseudomonadati</taxon>
        <taxon>Spirochaetota</taxon>
        <taxon>Spirochaetia</taxon>
        <taxon>Leptospirales</taxon>
        <taxon>Leptospiraceae</taxon>
        <taxon>Leptospira</taxon>
    </lineage>
</organism>
<evidence type="ECO:0000256" key="2">
    <source>
        <dbReference type="ARBA" id="ARBA00022803"/>
    </source>
</evidence>
<protein>
    <recommendedName>
        <fullName evidence="7">Tetratricopeptide repeat protein</fullName>
    </recommendedName>
</protein>
<evidence type="ECO:0000256" key="3">
    <source>
        <dbReference type="PROSITE-ProRule" id="PRU00339"/>
    </source>
</evidence>
<accession>A0A4R9LZJ7</accession>
<feature type="repeat" description="TPR" evidence="3">
    <location>
        <begin position="59"/>
        <end position="92"/>
    </location>
</feature>
<evidence type="ECO:0000256" key="4">
    <source>
        <dbReference type="SAM" id="MobiDB-lite"/>
    </source>
</evidence>
<sequence length="566" mass="64357">MELVGKFISLIIILLSFALSLSAGEDAVLKEAKKAFSKKAYQEAIKKFTKYSESHPSDGVSFMYMGYIYEYKKDYPKSIQNFRKAAELNLDKDQRKTVLLKLALFFNYHQDWNLAAAYSSRYLKYDSKNEEMQKIYNRAVGNRGNPGANTAHIQPLKPAEPKHNEEKTVHHNKPDQDKKDNGKQNLSSQEDGSDSIKPSSDYEKKVAANPTNDDLRWEYALALFEEKKFDLAEENIKILIERNPTRTRYHYKMGIVKLRKDDPKAAIESFEKARKNPLSKDTNVFFYYVYLNEGLAYQKLNQLDQAEASFKAAHKQLAKDTPLLALARLKHQKSSWEECVQNAEGAVAIAGQVESHMFRFICLAESGKTGTKLDSSFEKYFQFLESNFQSPTKAPDKYKIGFLRLARHLTALGKENTAEKYFASLENDTDVNGTREYLFYRGKNLFYLNKFDTAIPLLQKVPNSSAAYYLLARAFAKKGDLNSTKSNLKSAGQMKDEYWTMASKEEDFKEFLKDSKFVDFINKKGVETNTEVPSQTPSSSVKTAPPVANGTGTTPLPSTPSPQKNP</sequence>
<gene>
    <name evidence="5" type="ORF">EHS15_06540</name>
</gene>
<name>A0A4R9LZJ7_9LEPT</name>
<feature type="compositionally biased region" description="Pro residues" evidence="4">
    <location>
        <begin position="557"/>
        <end position="566"/>
    </location>
</feature>
<dbReference type="AlphaFoldDB" id="A0A4R9LZJ7"/>
<evidence type="ECO:0000256" key="1">
    <source>
        <dbReference type="ARBA" id="ARBA00022737"/>
    </source>
</evidence>
<proteinExistence type="predicted"/>
<dbReference type="PANTHER" id="PTHR44943">
    <property type="entry name" value="CELLULOSE SYNTHASE OPERON PROTEIN C"/>
    <property type="match status" value="1"/>
</dbReference>
<dbReference type="InterPro" id="IPR019734">
    <property type="entry name" value="TPR_rpt"/>
</dbReference>
<feature type="region of interest" description="Disordered" evidence="4">
    <location>
        <begin position="528"/>
        <end position="566"/>
    </location>
</feature>
<dbReference type="Proteomes" id="UP000298058">
    <property type="component" value="Unassembled WGS sequence"/>
</dbReference>
<dbReference type="PANTHER" id="PTHR44943:SF8">
    <property type="entry name" value="TPR REPEAT-CONTAINING PROTEIN MJ0263"/>
    <property type="match status" value="1"/>
</dbReference>
<dbReference type="InterPro" id="IPR051685">
    <property type="entry name" value="Ycf3/AcsC/BcsC/TPR_MFPF"/>
</dbReference>
<dbReference type="Gene3D" id="1.25.40.10">
    <property type="entry name" value="Tetratricopeptide repeat domain"/>
    <property type="match status" value="3"/>
</dbReference>
<dbReference type="PROSITE" id="PS50005">
    <property type="entry name" value="TPR"/>
    <property type="match status" value="1"/>
</dbReference>
<dbReference type="OrthoDB" id="312829at2"/>
<dbReference type="InterPro" id="IPR011990">
    <property type="entry name" value="TPR-like_helical_dom_sf"/>
</dbReference>
<dbReference type="Pfam" id="PF13181">
    <property type="entry name" value="TPR_8"/>
    <property type="match status" value="2"/>
</dbReference>
<dbReference type="SUPFAM" id="SSF48452">
    <property type="entry name" value="TPR-like"/>
    <property type="match status" value="2"/>
</dbReference>
<dbReference type="EMBL" id="RQHW01000023">
    <property type="protein sequence ID" value="TGN19854.1"/>
    <property type="molecule type" value="Genomic_DNA"/>
</dbReference>
<keyword evidence="2 3" id="KW-0802">TPR repeat</keyword>
<keyword evidence="1" id="KW-0677">Repeat</keyword>
<feature type="region of interest" description="Disordered" evidence="4">
    <location>
        <begin position="139"/>
        <end position="207"/>
    </location>
</feature>
<dbReference type="SMART" id="SM00028">
    <property type="entry name" value="TPR"/>
    <property type="match status" value="4"/>
</dbReference>
<feature type="compositionally biased region" description="Polar residues" evidence="4">
    <location>
        <begin position="528"/>
        <end position="542"/>
    </location>
</feature>
<evidence type="ECO:0008006" key="7">
    <source>
        <dbReference type="Google" id="ProtNLM"/>
    </source>
</evidence>
<comment type="caution">
    <text evidence="5">The sequence shown here is derived from an EMBL/GenBank/DDBJ whole genome shotgun (WGS) entry which is preliminary data.</text>
</comment>
<reference evidence="5" key="1">
    <citation type="journal article" date="2019" name="PLoS Negl. Trop. Dis.">
        <title>Revisiting the worldwide diversity of Leptospira species in the environment.</title>
        <authorList>
            <person name="Vincent A.T."/>
            <person name="Schiettekatte O."/>
            <person name="Bourhy P."/>
            <person name="Veyrier F.J."/>
            <person name="Picardeau M."/>
        </authorList>
    </citation>
    <scope>NUCLEOTIDE SEQUENCE [LARGE SCALE GENOMIC DNA]</scope>
    <source>
        <strain evidence="5">201300427</strain>
    </source>
</reference>
<evidence type="ECO:0000313" key="5">
    <source>
        <dbReference type="EMBL" id="TGN19854.1"/>
    </source>
</evidence>
<keyword evidence="6" id="KW-1185">Reference proteome</keyword>